<evidence type="ECO:0000313" key="1">
    <source>
        <dbReference type="EMBL" id="KAJ8427556.1"/>
    </source>
</evidence>
<reference evidence="1" key="1">
    <citation type="submission" date="2022-04" db="EMBL/GenBank/DDBJ databases">
        <title>Carnegiea gigantea Genome sequencing and assembly v2.</title>
        <authorList>
            <person name="Copetti D."/>
            <person name="Sanderson M.J."/>
            <person name="Burquez A."/>
            <person name="Wojciechowski M.F."/>
        </authorList>
    </citation>
    <scope>NUCLEOTIDE SEQUENCE</scope>
    <source>
        <strain evidence="1">SGP5-SGP5p</strain>
        <tissue evidence="1">Aerial part</tissue>
    </source>
</reference>
<accession>A0A9Q1GV93</accession>
<protein>
    <submittedName>
        <fullName evidence="1">Uncharacterized protein</fullName>
    </submittedName>
</protein>
<name>A0A9Q1GV93_9CARY</name>
<dbReference type="AlphaFoldDB" id="A0A9Q1GV93"/>
<evidence type="ECO:0000313" key="2">
    <source>
        <dbReference type="Proteomes" id="UP001153076"/>
    </source>
</evidence>
<proteinExistence type="predicted"/>
<keyword evidence="2" id="KW-1185">Reference proteome</keyword>
<organism evidence="1 2">
    <name type="scientific">Carnegiea gigantea</name>
    <dbReference type="NCBI Taxonomy" id="171969"/>
    <lineage>
        <taxon>Eukaryota</taxon>
        <taxon>Viridiplantae</taxon>
        <taxon>Streptophyta</taxon>
        <taxon>Embryophyta</taxon>
        <taxon>Tracheophyta</taxon>
        <taxon>Spermatophyta</taxon>
        <taxon>Magnoliopsida</taxon>
        <taxon>eudicotyledons</taxon>
        <taxon>Gunneridae</taxon>
        <taxon>Pentapetalae</taxon>
        <taxon>Caryophyllales</taxon>
        <taxon>Cactineae</taxon>
        <taxon>Cactaceae</taxon>
        <taxon>Cactoideae</taxon>
        <taxon>Echinocereeae</taxon>
        <taxon>Carnegiea</taxon>
    </lineage>
</organism>
<dbReference type="OrthoDB" id="1194411at2759"/>
<dbReference type="EMBL" id="JAKOGI010001132">
    <property type="protein sequence ID" value="KAJ8427556.1"/>
    <property type="molecule type" value="Genomic_DNA"/>
</dbReference>
<sequence>MANLSVIKEGELAAFLLSRFILPYDKEVTRPETFVMVVLIAYGQQISLAPMVLRYTHHGLGEATSHPDHPTKANTNFPDYYVIGRLAELFPYLYPRRPDSDDLGDFSILICYVGLLGSKRSLSRARHVFRDGRYLSLRVSSYRKDSRNGRDVIDMRLLDEGFKFLLSTQSSVLPKYNGLSQALPIFKGEIWGLSSMFLLPIMKDGAVEISGVMGDSYTKDKPSISSFKKGKTKEDWVRESILKGAEVIISIISNHGSTRDFARRSMIDIYKRRAIETCLFSSKIEDICGIVETAVKIEELMDVDLVKALSDQDLTCSSEIAHIEGQVNNLSSETSKLKAKVHEIMKKK</sequence>
<dbReference type="Proteomes" id="UP001153076">
    <property type="component" value="Unassembled WGS sequence"/>
</dbReference>
<gene>
    <name evidence="1" type="ORF">Cgig2_003119</name>
</gene>
<comment type="caution">
    <text evidence="1">The sequence shown here is derived from an EMBL/GenBank/DDBJ whole genome shotgun (WGS) entry which is preliminary data.</text>
</comment>